<dbReference type="EMBL" id="UAUI01000025">
    <property type="protein sequence ID" value="SPZ42456.1"/>
    <property type="molecule type" value="Genomic_DNA"/>
</dbReference>
<protein>
    <submittedName>
        <fullName evidence="9">Endonuclease IV</fullName>
        <ecNumber evidence="9">3.1.21.2</ecNumber>
    </submittedName>
</protein>
<name>A0AB38FLL6_RHOWR</name>
<keyword evidence="9" id="KW-0540">Nuclease</keyword>
<dbReference type="SUPFAM" id="SSF51658">
    <property type="entry name" value="Xylose isomerase-like"/>
    <property type="match status" value="1"/>
</dbReference>
<evidence type="ECO:0000256" key="6">
    <source>
        <dbReference type="ARBA" id="ARBA00022833"/>
    </source>
</evidence>
<evidence type="ECO:0000256" key="2">
    <source>
        <dbReference type="ARBA" id="ARBA00005340"/>
    </source>
</evidence>
<dbReference type="EC" id="3.1.21.2" evidence="9"/>
<keyword evidence="5 9" id="KW-0378">Hydrolase</keyword>
<dbReference type="GO" id="GO:0006284">
    <property type="term" value="P:base-excision repair"/>
    <property type="evidence" value="ECO:0007669"/>
    <property type="project" value="TreeGrafter"/>
</dbReference>
<organism evidence="9 10">
    <name type="scientific">Rhodococcus wratislaviensis</name>
    <name type="common">Tsukamurella wratislaviensis</name>
    <dbReference type="NCBI Taxonomy" id="44752"/>
    <lineage>
        <taxon>Bacteria</taxon>
        <taxon>Bacillati</taxon>
        <taxon>Actinomycetota</taxon>
        <taxon>Actinomycetes</taxon>
        <taxon>Mycobacteriales</taxon>
        <taxon>Nocardiaceae</taxon>
        <taxon>Rhodococcus</taxon>
    </lineage>
</organism>
<dbReference type="SMART" id="SM00518">
    <property type="entry name" value="AP2Ec"/>
    <property type="match status" value="1"/>
</dbReference>
<dbReference type="Gene3D" id="3.20.20.150">
    <property type="entry name" value="Divalent-metal-dependent TIM barrel enzymes"/>
    <property type="match status" value="1"/>
</dbReference>
<sequence>MPMTASASLTCEKGRKGIVSSFKPAMTSTSCVDAPTPYPEYMRIGAHVRQDEDPIGYGERLGADVIQMFLTDPQKWEKPPTHPRTDEIRNSPIDVVVHSSYVINVASLNNRLRMPSRNAVAQQAQAAADIGAVGLVVHGGHVRDGEDVNAGIVNWRKLFERQADKGGFPVPILIENTAGGDFAMARHFDAIDRLWQEVGDFGAGFCLDTCHAWAGGEELVGVVERIKAITGRIDLVHLNNSRDEFNSARDRHANLADGTIDPELLAEVVRTADAPVVLETPAEGLAEDLAYLRETAG</sequence>
<dbReference type="InterPro" id="IPR013022">
    <property type="entry name" value="Xyl_isomerase-like_TIM-brl"/>
</dbReference>
<evidence type="ECO:0000256" key="1">
    <source>
        <dbReference type="ARBA" id="ARBA00001947"/>
    </source>
</evidence>
<evidence type="ECO:0000313" key="10">
    <source>
        <dbReference type="Proteomes" id="UP000251211"/>
    </source>
</evidence>
<evidence type="ECO:0000256" key="3">
    <source>
        <dbReference type="ARBA" id="ARBA00022723"/>
    </source>
</evidence>
<comment type="cofactor">
    <cofactor evidence="1">
        <name>Zn(2+)</name>
        <dbReference type="ChEBI" id="CHEBI:29105"/>
    </cofactor>
</comment>
<evidence type="ECO:0000256" key="5">
    <source>
        <dbReference type="ARBA" id="ARBA00022801"/>
    </source>
</evidence>
<dbReference type="Pfam" id="PF01261">
    <property type="entry name" value="AP_endonuc_2"/>
    <property type="match status" value="1"/>
</dbReference>
<dbReference type="PROSITE" id="PS00730">
    <property type="entry name" value="AP_NUCLEASE_F2_2"/>
    <property type="match status" value="1"/>
</dbReference>
<dbReference type="PROSITE" id="PS51432">
    <property type="entry name" value="AP_NUCLEASE_F2_4"/>
    <property type="match status" value="1"/>
</dbReference>
<dbReference type="GO" id="GO:0008833">
    <property type="term" value="F:deoxyribonuclease IV (phage-T4-induced) activity"/>
    <property type="evidence" value="ECO:0007669"/>
    <property type="project" value="UniProtKB-EC"/>
</dbReference>
<accession>A0AB38FLL6</accession>
<keyword evidence="7" id="KW-0234">DNA repair</keyword>
<feature type="domain" description="Xylose isomerase-like TIM barrel" evidence="8">
    <location>
        <begin position="60"/>
        <end position="294"/>
    </location>
</feature>
<comment type="similarity">
    <text evidence="2">Belongs to the AP endonuclease 2 family.</text>
</comment>
<dbReference type="GO" id="GO:0003677">
    <property type="term" value="F:DNA binding"/>
    <property type="evidence" value="ECO:0007669"/>
    <property type="project" value="InterPro"/>
</dbReference>
<dbReference type="PANTHER" id="PTHR21445">
    <property type="entry name" value="ENDONUCLEASE IV ENDODEOXYRIBONUCLEASE IV"/>
    <property type="match status" value="1"/>
</dbReference>
<dbReference type="InterPro" id="IPR018246">
    <property type="entry name" value="AP_endonuc_F2_Zn_BS"/>
</dbReference>
<dbReference type="GO" id="GO:0008081">
    <property type="term" value="F:phosphoric diester hydrolase activity"/>
    <property type="evidence" value="ECO:0007669"/>
    <property type="project" value="TreeGrafter"/>
</dbReference>
<gene>
    <name evidence="9" type="primary">nfo</name>
    <name evidence="9" type="ORF">NCTC13229_05981</name>
</gene>
<evidence type="ECO:0000256" key="7">
    <source>
        <dbReference type="ARBA" id="ARBA00023204"/>
    </source>
</evidence>
<dbReference type="InterPro" id="IPR001719">
    <property type="entry name" value="AP_endonuc_2"/>
</dbReference>
<reference evidence="9 10" key="1">
    <citation type="submission" date="2018-06" db="EMBL/GenBank/DDBJ databases">
        <authorList>
            <consortium name="Pathogen Informatics"/>
            <person name="Doyle S."/>
        </authorList>
    </citation>
    <scope>NUCLEOTIDE SEQUENCE [LARGE SCALE GENOMIC DNA]</scope>
    <source>
        <strain evidence="9 10">NCTC13229</strain>
    </source>
</reference>
<keyword evidence="3" id="KW-0479">Metal-binding</keyword>
<dbReference type="GO" id="GO:0003906">
    <property type="term" value="F:DNA-(apurinic or apyrimidinic site) endonuclease activity"/>
    <property type="evidence" value="ECO:0007669"/>
    <property type="project" value="TreeGrafter"/>
</dbReference>
<dbReference type="NCBIfam" id="NF002198">
    <property type="entry name" value="PRK01060.1-3"/>
    <property type="match status" value="1"/>
</dbReference>
<dbReference type="AlphaFoldDB" id="A0AB38FLL6"/>
<dbReference type="GO" id="GO:0008270">
    <property type="term" value="F:zinc ion binding"/>
    <property type="evidence" value="ECO:0007669"/>
    <property type="project" value="InterPro"/>
</dbReference>
<dbReference type="InterPro" id="IPR036237">
    <property type="entry name" value="Xyl_isomerase-like_sf"/>
</dbReference>
<dbReference type="PANTHER" id="PTHR21445:SF0">
    <property type="entry name" value="APURINIC-APYRIMIDINIC ENDONUCLEASE"/>
    <property type="match status" value="1"/>
</dbReference>
<keyword evidence="9" id="KW-0255">Endonuclease</keyword>
<comment type="caution">
    <text evidence="9">The sequence shown here is derived from an EMBL/GenBank/DDBJ whole genome shotgun (WGS) entry which is preliminary data.</text>
</comment>
<keyword evidence="4" id="KW-0227">DNA damage</keyword>
<keyword evidence="6" id="KW-0862">Zinc</keyword>
<evidence type="ECO:0000313" key="9">
    <source>
        <dbReference type="EMBL" id="SPZ42456.1"/>
    </source>
</evidence>
<evidence type="ECO:0000259" key="8">
    <source>
        <dbReference type="Pfam" id="PF01261"/>
    </source>
</evidence>
<dbReference type="Proteomes" id="UP000251211">
    <property type="component" value="Unassembled WGS sequence"/>
</dbReference>
<evidence type="ECO:0000256" key="4">
    <source>
        <dbReference type="ARBA" id="ARBA00022763"/>
    </source>
</evidence>
<proteinExistence type="inferred from homology"/>